<comment type="similarity">
    <text evidence="3">Belongs to the telombin family.</text>
</comment>
<keyword evidence="6" id="KW-0779">Telomere</keyword>
<dbReference type="PANTHER" id="PTHR14513">
    <property type="entry name" value="PROTECTION OF TELOMERES 1"/>
    <property type="match status" value="1"/>
</dbReference>
<dbReference type="InterPro" id="IPR032042">
    <property type="entry name" value="POT1PC"/>
</dbReference>
<dbReference type="GO" id="GO:0032210">
    <property type="term" value="P:regulation of telomere maintenance via telomerase"/>
    <property type="evidence" value="ECO:0007669"/>
    <property type="project" value="TreeGrafter"/>
</dbReference>
<dbReference type="GO" id="GO:0016233">
    <property type="term" value="P:telomere capping"/>
    <property type="evidence" value="ECO:0007669"/>
    <property type="project" value="TreeGrafter"/>
</dbReference>
<accession>A0A2I2GE07</accession>
<evidence type="ECO:0000313" key="12">
    <source>
        <dbReference type="Proteomes" id="UP000234275"/>
    </source>
</evidence>
<dbReference type="PANTHER" id="PTHR14513:SF0">
    <property type="entry name" value="PROTECTION OF TELOMERES PROTEIN 1"/>
    <property type="match status" value="1"/>
</dbReference>
<dbReference type="InterPro" id="IPR028389">
    <property type="entry name" value="POT1"/>
</dbReference>
<dbReference type="SMART" id="SM00976">
    <property type="entry name" value="Telo_bind"/>
    <property type="match status" value="1"/>
</dbReference>
<feature type="compositionally biased region" description="Basic residues" evidence="9">
    <location>
        <begin position="352"/>
        <end position="361"/>
    </location>
</feature>
<dbReference type="AlphaFoldDB" id="A0A2I2GE07"/>
<dbReference type="VEuPathDB" id="FungiDB:P170DRAFT_382369"/>
<comment type="subcellular location">
    <subcellularLocation>
        <location evidence="2">Chromosome</location>
        <location evidence="2">Telomere</location>
    </subcellularLocation>
    <subcellularLocation>
        <location evidence="1">Nucleus</location>
    </subcellularLocation>
</comment>
<evidence type="ECO:0000256" key="9">
    <source>
        <dbReference type="SAM" id="MobiDB-lite"/>
    </source>
</evidence>
<dbReference type="Pfam" id="PF16686">
    <property type="entry name" value="POT1PC"/>
    <property type="match status" value="1"/>
</dbReference>
<evidence type="ECO:0000256" key="4">
    <source>
        <dbReference type="ARBA" id="ARBA00015253"/>
    </source>
</evidence>
<evidence type="ECO:0000256" key="3">
    <source>
        <dbReference type="ARBA" id="ARBA00008442"/>
    </source>
</evidence>
<feature type="domain" description="Telomeric single stranded DNA binding POT1/Cdc13" evidence="10">
    <location>
        <begin position="6"/>
        <end position="147"/>
    </location>
</feature>
<protein>
    <recommendedName>
        <fullName evidence="4">Protection of telomeres protein 1</fullName>
    </recommendedName>
</protein>
<proteinExistence type="inferred from homology"/>
<keyword evidence="5" id="KW-0158">Chromosome</keyword>
<dbReference type="EMBL" id="MSFO01000003">
    <property type="protein sequence ID" value="PLB51128.1"/>
    <property type="molecule type" value="Genomic_DNA"/>
</dbReference>
<evidence type="ECO:0000256" key="5">
    <source>
        <dbReference type="ARBA" id="ARBA00022454"/>
    </source>
</evidence>
<keyword evidence="7" id="KW-0238">DNA-binding</keyword>
<dbReference type="GO" id="GO:0098505">
    <property type="term" value="F:G-rich strand telomeric DNA binding"/>
    <property type="evidence" value="ECO:0007669"/>
    <property type="project" value="TreeGrafter"/>
</dbReference>
<dbReference type="GO" id="GO:0000783">
    <property type="term" value="C:nuclear telomere cap complex"/>
    <property type="evidence" value="ECO:0007669"/>
    <property type="project" value="TreeGrafter"/>
</dbReference>
<keyword evidence="12" id="KW-1185">Reference proteome</keyword>
<evidence type="ECO:0000256" key="2">
    <source>
        <dbReference type="ARBA" id="ARBA00004574"/>
    </source>
</evidence>
<evidence type="ECO:0000256" key="1">
    <source>
        <dbReference type="ARBA" id="ARBA00004123"/>
    </source>
</evidence>
<dbReference type="GeneID" id="36553299"/>
<dbReference type="FunFam" id="2.40.50.140:FF:000303">
    <property type="entry name" value="Protection of telomeres protein 1"/>
    <property type="match status" value="1"/>
</dbReference>
<evidence type="ECO:0000256" key="6">
    <source>
        <dbReference type="ARBA" id="ARBA00022895"/>
    </source>
</evidence>
<feature type="region of interest" description="Disordered" evidence="9">
    <location>
        <begin position="337"/>
        <end position="383"/>
    </location>
</feature>
<dbReference type="STRING" id="1392250.A0A2I2GE07"/>
<dbReference type="Pfam" id="PF02765">
    <property type="entry name" value="POT1"/>
    <property type="match status" value="1"/>
</dbReference>
<dbReference type="Proteomes" id="UP000234275">
    <property type="component" value="Unassembled WGS sequence"/>
</dbReference>
<evidence type="ECO:0000256" key="7">
    <source>
        <dbReference type="ARBA" id="ARBA00023125"/>
    </source>
</evidence>
<keyword evidence="8" id="KW-0539">Nucleus</keyword>
<dbReference type="CDD" id="cd04497">
    <property type="entry name" value="hPOT1_OB1_like"/>
    <property type="match status" value="1"/>
</dbReference>
<evidence type="ECO:0000313" key="11">
    <source>
        <dbReference type="EMBL" id="PLB51128.1"/>
    </source>
</evidence>
<dbReference type="OrthoDB" id="2186770at2759"/>
<evidence type="ECO:0000259" key="10">
    <source>
        <dbReference type="SMART" id="SM00976"/>
    </source>
</evidence>
<dbReference type="InterPro" id="IPR012340">
    <property type="entry name" value="NA-bd_OB-fold"/>
</dbReference>
<comment type="caution">
    <text evidence="11">The sequence shown here is derived from an EMBL/GenBank/DDBJ whole genome shotgun (WGS) entry which is preliminary data.</text>
</comment>
<dbReference type="GO" id="GO:0010521">
    <property type="term" value="F:telomerase inhibitor activity"/>
    <property type="evidence" value="ECO:0007669"/>
    <property type="project" value="TreeGrafter"/>
</dbReference>
<dbReference type="InterPro" id="IPR011564">
    <property type="entry name" value="Telomer_end-bd_POT1/Cdc13"/>
</dbReference>
<sequence length="611" mass="70050">MGWAELVDISTALSTRDTVTVVGVVVDVPGTPKQTKGNSFFITFTLKDSDLTNGHTWDGLKIRYFRDNESQLPPVQVGDVVLLRNIHIKQDSREILGVAAQYKTIPWALFRHNPDPMSSMAPMCGPTPFEPNFTEKKLALSLLEKSPKAKEYRKPSVDRVASQSHLKRSTFSTRDCFTLVKDAKYKTHVDLIGEVVKIYPPSGFRDNIVMYVTDYTTNRLLPDHDSDDDERGREGDEFNYQRFNRRRWTGPSGQRSIAVTVWAPHSSFVQERVNEGDLIYLRNAFIKQSNTNRSMEAVIETGNSYDAKNCKIRLVNAKDDDRAKELLRRKKEYLIKNPSKRKLAQDDEPTTRSKRANKQPKQKAEAKEENQTSIVFRKQNPPNPEIITAYSSCSDRPIEDIIANESHNNVSPDGIEYRFPFQNLCYRSIVRVVDFFPHTLEDFAVPERQDDRSLSSYEREDATGEPFNRWEWRFCLLVESSYAPAPGQTKEQMKLFVYDAEAVHLLGIDACDLRKKPDELERVREKLFILWGDLEEQKRKAAGQSYQVAQDSKAVSSRSFACCIQEYGIMCSHRVAAGADQAKKDDGVDSCSHEGCFGWERRFAMYRTKIR</sequence>
<dbReference type="Gene3D" id="2.40.50.140">
    <property type="entry name" value="Nucleic acid-binding proteins"/>
    <property type="match status" value="2"/>
</dbReference>
<name>A0A2I2GE07_9EURO</name>
<dbReference type="RefSeq" id="XP_024706430.1">
    <property type="nucleotide sequence ID" value="XM_024845600.1"/>
</dbReference>
<dbReference type="SUPFAM" id="SSF50249">
    <property type="entry name" value="Nucleic acid-binding proteins"/>
    <property type="match status" value="2"/>
</dbReference>
<gene>
    <name evidence="11" type="ORF">P170DRAFT_382369</name>
</gene>
<organism evidence="11 12">
    <name type="scientific">Aspergillus steynii IBT 23096</name>
    <dbReference type="NCBI Taxonomy" id="1392250"/>
    <lineage>
        <taxon>Eukaryota</taxon>
        <taxon>Fungi</taxon>
        <taxon>Dikarya</taxon>
        <taxon>Ascomycota</taxon>
        <taxon>Pezizomycotina</taxon>
        <taxon>Eurotiomycetes</taxon>
        <taxon>Eurotiomycetidae</taxon>
        <taxon>Eurotiales</taxon>
        <taxon>Aspergillaceae</taxon>
        <taxon>Aspergillus</taxon>
        <taxon>Aspergillus subgen. Circumdati</taxon>
    </lineage>
</organism>
<evidence type="ECO:0000256" key="8">
    <source>
        <dbReference type="ARBA" id="ARBA00023242"/>
    </source>
</evidence>
<reference evidence="11 12" key="1">
    <citation type="submission" date="2016-12" db="EMBL/GenBank/DDBJ databases">
        <title>The genomes of Aspergillus section Nigri reveals drivers in fungal speciation.</title>
        <authorList>
            <consortium name="DOE Joint Genome Institute"/>
            <person name="Vesth T.C."/>
            <person name="Nybo J."/>
            <person name="Theobald S."/>
            <person name="Brandl J."/>
            <person name="Frisvad J.C."/>
            <person name="Nielsen K.F."/>
            <person name="Lyhne E.K."/>
            <person name="Kogle M.E."/>
            <person name="Kuo A."/>
            <person name="Riley R."/>
            <person name="Clum A."/>
            <person name="Nolan M."/>
            <person name="Lipzen A."/>
            <person name="Salamov A."/>
            <person name="Henrissat B."/>
            <person name="Wiebenga A."/>
            <person name="De Vries R.P."/>
            <person name="Grigoriev I.V."/>
            <person name="Mortensen U.H."/>
            <person name="Andersen M.R."/>
            <person name="Baker S.E."/>
        </authorList>
    </citation>
    <scope>NUCLEOTIDE SEQUENCE [LARGE SCALE GENOMIC DNA]</scope>
    <source>
        <strain evidence="11 12">IBT 23096</strain>
    </source>
</reference>